<feature type="transmembrane region" description="Helical" evidence="7">
    <location>
        <begin position="349"/>
        <end position="375"/>
    </location>
</feature>
<keyword evidence="4 7" id="KW-0472">Membrane</keyword>
<feature type="transmembrane region" description="Helical" evidence="7">
    <location>
        <begin position="74"/>
        <end position="96"/>
    </location>
</feature>
<dbReference type="CDD" id="cd17321">
    <property type="entry name" value="MFS_MMR_MDR_like"/>
    <property type="match status" value="1"/>
</dbReference>
<dbReference type="PROSITE" id="PS00216">
    <property type="entry name" value="SUGAR_TRANSPORT_1"/>
    <property type="match status" value="1"/>
</dbReference>
<gene>
    <name evidence="9" type="ORF">ABT384_12450</name>
</gene>
<feature type="transmembrane region" description="Helical" evidence="7">
    <location>
        <begin position="129"/>
        <end position="148"/>
    </location>
</feature>
<protein>
    <submittedName>
        <fullName evidence="9">MFS transporter</fullName>
    </submittedName>
</protein>
<dbReference type="InterPro" id="IPR020846">
    <property type="entry name" value="MFS_dom"/>
</dbReference>
<keyword evidence="2 7" id="KW-0812">Transmembrane</keyword>
<feature type="transmembrane region" description="Helical" evidence="7">
    <location>
        <begin position="102"/>
        <end position="122"/>
    </location>
</feature>
<keyword evidence="5" id="KW-0046">Antibiotic resistance</keyword>
<dbReference type="SUPFAM" id="SSF103473">
    <property type="entry name" value="MFS general substrate transporter"/>
    <property type="match status" value="1"/>
</dbReference>
<dbReference type="Gene3D" id="1.20.1250.20">
    <property type="entry name" value="MFS general substrate transporter like domains"/>
    <property type="match status" value="1"/>
</dbReference>
<feature type="transmembrane region" description="Helical" evidence="7">
    <location>
        <begin position="160"/>
        <end position="181"/>
    </location>
</feature>
<evidence type="ECO:0000256" key="7">
    <source>
        <dbReference type="SAM" id="Phobius"/>
    </source>
</evidence>
<evidence type="ECO:0000256" key="2">
    <source>
        <dbReference type="ARBA" id="ARBA00022692"/>
    </source>
</evidence>
<comment type="subcellular location">
    <subcellularLocation>
        <location evidence="1">Cell membrane</location>
        <topology evidence="1">Multi-pass membrane protein</topology>
    </subcellularLocation>
</comment>
<comment type="caution">
    <text evidence="9">The sequence shown here is derived from an EMBL/GenBank/DDBJ whole genome shotgun (WGS) entry which is preliminary data.</text>
</comment>
<evidence type="ECO:0000256" key="3">
    <source>
        <dbReference type="ARBA" id="ARBA00022989"/>
    </source>
</evidence>
<proteinExistence type="predicted"/>
<feature type="domain" description="Major facilitator superfamily (MFS) profile" evidence="8">
    <location>
        <begin position="6"/>
        <end position="476"/>
    </location>
</feature>
<feature type="transmembrane region" description="Helical" evidence="7">
    <location>
        <begin position="324"/>
        <end position="343"/>
    </location>
</feature>
<feature type="transmembrane region" description="Helical" evidence="7">
    <location>
        <begin position="223"/>
        <end position="240"/>
    </location>
</feature>
<evidence type="ECO:0000256" key="6">
    <source>
        <dbReference type="SAM" id="MobiDB-lite"/>
    </source>
</evidence>
<dbReference type="InterPro" id="IPR036259">
    <property type="entry name" value="MFS_trans_sf"/>
</dbReference>
<dbReference type="Pfam" id="PF07690">
    <property type="entry name" value="MFS_1"/>
    <property type="match status" value="1"/>
</dbReference>
<dbReference type="PROSITE" id="PS50850">
    <property type="entry name" value="MFS"/>
    <property type="match status" value="1"/>
</dbReference>
<dbReference type="PRINTS" id="PR01036">
    <property type="entry name" value="TCRTETB"/>
</dbReference>
<accession>A0ABV1XPT1</accession>
<dbReference type="InterPro" id="IPR005829">
    <property type="entry name" value="Sugar_transporter_CS"/>
</dbReference>
<feature type="region of interest" description="Disordered" evidence="6">
    <location>
        <begin position="479"/>
        <end position="507"/>
    </location>
</feature>
<evidence type="ECO:0000313" key="10">
    <source>
        <dbReference type="Proteomes" id="UP001486207"/>
    </source>
</evidence>
<feature type="transmembrane region" description="Helical" evidence="7">
    <location>
        <begin position="48"/>
        <end position="67"/>
    </location>
</feature>
<feature type="transmembrane region" description="Helical" evidence="7">
    <location>
        <begin position="396"/>
        <end position="413"/>
    </location>
</feature>
<feature type="transmembrane region" description="Helical" evidence="7">
    <location>
        <begin position="193"/>
        <end position="211"/>
    </location>
</feature>
<evidence type="ECO:0000256" key="4">
    <source>
        <dbReference type="ARBA" id="ARBA00023136"/>
    </source>
</evidence>
<evidence type="ECO:0000313" key="9">
    <source>
        <dbReference type="EMBL" id="MER7373458.1"/>
    </source>
</evidence>
<dbReference type="PANTHER" id="PTHR42718:SF49">
    <property type="entry name" value="EXPORT PROTEIN"/>
    <property type="match status" value="1"/>
</dbReference>
<feature type="transmembrane region" description="Helical" evidence="7">
    <location>
        <begin position="296"/>
        <end position="317"/>
    </location>
</feature>
<dbReference type="Gene3D" id="1.20.1720.10">
    <property type="entry name" value="Multidrug resistance protein D"/>
    <property type="match status" value="1"/>
</dbReference>
<name>A0ABV1XPT1_9ACTN</name>
<evidence type="ECO:0000256" key="5">
    <source>
        <dbReference type="ARBA" id="ARBA00023251"/>
    </source>
</evidence>
<dbReference type="RefSeq" id="WP_190067857.1">
    <property type="nucleotide sequence ID" value="NZ_BNBM01000001.1"/>
</dbReference>
<dbReference type="InterPro" id="IPR011701">
    <property type="entry name" value="MFS"/>
</dbReference>
<feature type="transmembrane region" description="Helical" evidence="7">
    <location>
        <begin position="453"/>
        <end position="472"/>
    </location>
</feature>
<evidence type="ECO:0000256" key="1">
    <source>
        <dbReference type="ARBA" id="ARBA00004651"/>
    </source>
</evidence>
<dbReference type="Proteomes" id="UP001486207">
    <property type="component" value="Unassembled WGS sequence"/>
</dbReference>
<sequence length="507" mass="50832">MRTWGPLTAVCLSTFMLLLDVTIAIVALPDMARALDASLSDLQWVMDGYALALAALLLGVGAAADVLGRRRVHVAGVVLFAVASLLCGLATGPGMLVAARGLQGIGAAAMFATTLPLLGSVYQGKRRSIALGVWGAVSGAAAAVGPIVGGLLTDGPGWRWIFYVNLPVSVAAVWLTLRVVPESRGARGRRIDWAGTVTFAVFAGAVTYGAVRAGSHGWGEPGTLGWFAGAALALVCFVLVERRVADPLLDPRLFGRPAFSGVMAGALAFNAAAFGAMAYSSIWLQTLLGMSPVRGGAVFLWLSLASFVVAAAGGRLLHGVPARLTIGVGLLLIGAGQFCMAVLDAGSTASALIPGLVLVGVGTGLVSPGIAGAALAAVPPERSGMAGGAVNTFRQLGYALGIALYGTVLTSRMRDTLPDEAAHALAGGGAGALRGAFGEAALRGAFADGLNSVAVAAGTTAAVAGVLVLALVRGPSAAKTGVTGSAQRTLTEKTADETAEETATPRG</sequence>
<feature type="transmembrane region" description="Helical" evidence="7">
    <location>
        <begin position="261"/>
        <end position="284"/>
    </location>
</feature>
<organism evidence="9 10">
    <name type="scientific">Streptomyces lanatus</name>
    <dbReference type="NCBI Taxonomy" id="66900"/>
    <lineage>
        <taxon>Bacteria</taxon>
        <taxon>Bacillati</taxon>
        <taxon>Actinomycetota</taxon>
        <taxon>Actinomycetes</taxon>
        <taxon>Kitasatosporales</taxon>
        <taxon>Streptomycetaceae</taxon>
        <taxon>Streptomyces</taxon>
    </lineage>
</organism>
<keyword evidence="10" id="KW-1185">Reference proteome</keyword>
<dbReference type="PANTHER" id="PTHR42718">
    <property type="entry name" value="MAJOR FACILITATOR SUPERFAMILY MULTIDRUG TRANSPORTER MFSC"/>
    <property type="match status" value="1"/>
</dbReference>
<evidence type="ECO:0000259" key="8">
    <source>
        <dbReference type="PROSITE" id="PS50850"/>
    </source>
</evidence>
<keyword evidence="3 7" id="KW-1133">Transmembrane helix</keyword>
<dbReference type="EMBL" id="JBEPFB010000005">
    <property type="protein sequence ID" value="MER7373458.1"/>
    <property type="molecule type" value="Genomic_DNA"/>
</dbReference>
<reference evidence="9 10" key="1">
    <citation type="submission" date="2024-06" db="EMBL/GenBank/DDBJ databases">
        <title>The Natural Products Discovery Center: Release of the First 8490 Sequenced Strains for Exploring Actinobacteria Biosynthetic Diversity.</title>
        <authorList>
            <person name="Kalkreuter E."/>
            <person name="Kautsar S.A."/>
            <person name="Yang D."/>
            <person name="Bader C.D."/>
            <person name="Teijaro C.N."/>
            <person name="Fluegel L."/>
            <person name="Davis C.M."/>
            <person name="Simpson J.R."/>
            <person name="Lauterbach L."/>
            <person name="Steele A.D."/>
            <person name="Gui C."/>
            <person name="Meng S."/>
            <person name="Li G."/>
            <person name="Viehrig K."/>
            <person name="Ye F."/>
            <person name="Su P."/>
            <person name="Kiefer A.F."/>
            <person name="Nichols A."/>
            <person name="Cepeda A.J."/>
            <person name="Yan W."/>
            <person name="Fan B."/>
            <person name="Jiang Y."/>
            <person name="Adhikari A."/>
            <person name="Zheng C.-J."/>
            <person name="Schuster L."/>
            <person name="Cowan T.M."/>
            <person name="Smanski M.J."/>
            <person name="Chevrette M.G."/>
            <person name="De Carvalho L.P.S."/>
            <person name="Shen B."/>
        </authorList>
    </citation>
    <scope>NUCLEOTIDE SEQUENCE [LARGE SCALE GENOMIC DNA]</scope>
    <source>
        <strain evidence="9 10">NPDC000155</strain>
    </source>
</reference>